<organism evidence="2 3">
    <name type="scientific">Actinomadura rubrobrunea</name>
    <dbReference type="NCBI Taxonomy" id="115335"/>
    <lineage>
        <taxon>Bacteria</taxon>
        <taxon>Bacillati</taxon>
        <taxon>Actinomycetota</taxon>
        <taxon>Actinomycetes</taxon>
        <taxon>Streptosporangiales</taxon>
        <taxon>Thermomonosporaceae</taxon>
        <taxon>Actinomadura</taxon>
    </lineage>
</organism>
<evidence type="ECO:0000313" key="2">
    <source>
        <dbReference type="EMBL" id="GLW65276.1"/>
    </source>
</evidence>
<reference evidence="2" key="1">
    <citation type="submission" date="2023-02" db="EMBL/GenBank/DDBJ databases">
        <title>Actinomadura rubrobrunea NBRC 14622.</title>
        <authorList>
            <person name="Ichikawa N."/>
            <person name="Sato H."/>
            <person name="Tonouchi N."/>
        </authorList>
    </citation>
    <scope>NUCLEOTIDE SEQUENCE</scope>
    <source>
        <strain evidence="2">NBRC 14622</strain>
    </source>
</reference>
<gene>
    <name evidence="2" type="ORF">Arub01_35200</name>
</gene>
<protein>
    <submittedName>
        <fullName evidence="2">Uncharacterized protein</fullName>
    </submittedName>
</protein>
<dbReference type="EMBL" id="BSRZ01000008">
    <property type="protein sequence ID" value="GLW65276.1"/>
    <property type="molecule type" value="Genomic_DNA"/>
</dbReference>
<dbReference type="AlphaFoldDB" id="A0A9W6PY17"/>
<comment type="caution">
    <text evidence="2">The sequence shown here is derived from an EMBL/GenBank/DDBJ whole genome shotgun (WGS) entry which is preliminary data.</text>
</comment>
<feature type="compositionally biased region" description="Pro residues" evidence="1">
    <location>
        <begin position="59"/>
        <end position="74"/>
    </location>
</feature>
<evidence type="ECO:0000256" key="1">
    <source>
        <dbReference type="SAM" id="MobiDB-lite"/>
    </source>
</evidence>
<accession>A0A9W6PY17</accession>
<sequence>MVSENRRVGPAGENESLPDGTQFPPQSPLVGWRGREVEPRTLGPQGDAVGRVGRGTGPELPPPPPGEPLPPLPPNAFEALPQNYDGWTREPVVYLPVVLGGVQIGCLWASTRHKAAGFLYLPEAIDREEYFYASTIWWERLGEAYRQGLPAREAILRWRGAPEDPRAGGIPADARERELPSLAALHEMVAPGVPAPEGPLIQDGKLPDGTPVDRSQGWGPLVSSPLPTYAPECDGPIRYVPVVLRDAVVGYVWASVTGEAAGYLPREAAGQDGQVAAGLWQLWLSRSFEEGASSLVALRRCKAMPEDRLSRVIGADAEERELPSLQALRELARQ</sequence>
<dbReference type="Proteomes" id="UP001165124">
    <property type="component" value="Unassembled WGS sequence"/>
</dbReference>
<feature type="region of interest" description="Disordered" evidence="1">
    <location>
        <begin position="1"/>
        <end position="75"/>
    </location>
</feature>
<keyword evidence="3" id="KW-1185">Reference proteome</keyword>
<evidence type="ECO:0000313" key="3">
    <source>
        <dbReference type="Proteomes" id="UP001165124"/>
    </source>
</evidence>
<proteinExistence type="predicted"/>
<name>A0A9W6PY17_9ACTN</name>